<dbReference type="EMBL" id="JANPWB010000004">
    <property type="protein sequence ID" value="KAJ1192600.1"/>
    <property type="molecule type" value="Genomic_DNA"/>
</dbReference>
<accession>A0AAV7UWQ8</accession>
<evidence type="ECO:0000313" key="2">
    <source>
        <dbReference type="EMBL" id="KAJ1192600.1"/>
    </source>
</evidence>
<name>A0AAV7UWQ8_PLEWA</name>
<sequence length="129" mass="14127">SQSSVSPVDQLENLVQLLISAEAAAERLWSWYKATGGDTWKSTAQVDFRAAVWQVKVEQWLTLTSQARSSNINVYEMLSLTEQMKQTKLNTSITSTGKPSELQEVLAKGSDLGENNEGVVGSTGMEKTT</sequence>
<organism evidence="2 3">
    <name type="scientific">Pleurodeles waltl</name>
    <name type="common">Iberian ribbed newt</name>
    <dbReference type="NCBI Taxonomy" id="8319"/>
    <lineage>
        <taxon>Eukaryota</taxon>
        <taxon>Metazoa</taxon>
        <taxon>Chordata</taxon>
        <taxon>Craniata</taxon>
        <taxon>Vertebrata</taxon>
        <taxon>Euteleostomi</taxon>
        <taxon>Amphibia</taxon>
        <taxon>Batrachia</taxon>
        <taxon>Caudata</taxon>
        <taxon>Salamandroidea</taxon>
        <taxon>Salamandridae</taxon>
        <taxon>Pleurodelinae</taxon>
        <taxon>Pleurodeles</taxon>
    </lineage>
</organism>
<gene>
    <name evidence="2" type="ORF">NDU88_001907</name>
</gene>
<feature type="non-terminal residue" evidence="2">
    <location>
        <position position="129"/>
    </location>
</feature>
<keyword evidence="3" id="KW-1185">Reference proteome</keyword>
<proteinExistence type="predicted"/>
<protein>
    <submittedName>
        <fullName evidence="2">Uncharacterized protein</fullName>
    </submittedName>
</protein>
<comment type="caution">
    <text evidence="2">The sequence shown here is derived from an EMBL/GenBank/DDBJ whole genome shotgun (WGS) entry which is preliminary data.</text>
</comment>
<feature type="non-terminal residue" evidence="2">
    <location>
        <position position="1"/>
    </location>
</feature>
<evidence type="ECO:0000256" key="1">
    <source>
        <dbReference type="SAM" id="MobiDB-lite"/>
    </source>
</evidence>
<evidence type="ECO:0000313" key="3">
    <source>
        <dbReference type="Proteomes" id="UP001066276"/>
    </source>
</evidence>
<dbReference type="AlphaFoldDB" id="A0AAV7UWQ8"/>
<feature type="region of interest" description="Disordered" evidence="1">
    <location>
        <begin position="108"/>
        <end position="129"/>
    </location>
</feature>
<reference evidence="2" key="1">
    <citation type="journal article" date="2022" name="bioRxiv">
        <title>Sequencing and chromosome-scale assembly of the giantPleurodeles waltlgenome.</title>
        <authorList>
            <person name="Brown T."/>
            <person name="Elewa A."/>
            <person name="Iarovenko S."/>
            <person name="Subramanian E."/>
            <person name="Araus A.J."/>
            <person name="Petzold A."/>
            <person name="Susuki M."/>
            <person name="Suzuki K.-i.T."/>
            <person name="Hayashi T."/>
            <person name="Toyoda A."/>
            <person name="Oliveira C."/>
            <person name="Osipova E."/>
            <person name="Leigh N.D."/>
            <person name="Simon A."/>
            <person name="Yun M.H."/>
        </authorList>
    </citation>
    <scope>NUCLEOTIDE SEQUENCE</scope>
    <source>
        <strain evidence="2">20211129_DDA</strain>
        <tissue evidence="2">Liver</tissue>
    </source>
</reference>
<dbReference type="Proteomes" id="UP001066276">
    <property type="component" value="Chromosome 2_2"/>
</dbReference>